<evidence type="ECO:0000313" key="5">
    <source>
        <dbReference type="EMBL" id="CAF1105983.1"/>
    </source>
</evidence>
<dbReference type="AlphaFoldDB" id="A0A814PIS1"/>
<dbReference type="NCBIfam" id="TIGR01444">
    <property type="entry name" value="fkbM_fam"/>
    <property type="match status" value="1"/>
</dbReference>
<reference evidence="5" key="1">
    <citation type="submission" date="2021-02" db="EMBL/GenBank/DDBJ databases">
        <authorList>
            <person name="Nowell W R."/>
        </authorList>
    </citation>
    <scope>NUCLEOTIDE SEQUENCE</scope>
</reference>
<dbReference type="OrthoDB" id="411251at2759"/>
<keyword evidence="1" id="KW-1133">Transmembrane helix</keyword>
<keyword evidence="7" id="KW-1185">Reference proteome</keyword>
<dbReference type="PANTHER" id="PTHR34203:SF15">
    <property type="entry name" value="SLL1173 PROTEIN"/>
    <property type="match status" value="1"/>
</dbReference>
<dbReference type="InterPro" id="IPR029063">
    <property type="entry name" value="SAM-dependent_MTases_sf"/>
</dbReference>
<dbReference type="Proteomes" id="UP000663832">
    <property type="component" value="Unassembled WGS sequence"/>
</dbReference>
<name>A0A814PIS1_9BILA</name>
<dbReference type="EMBL" id="CAJNOI010000130">
    <property type="protein sequence ID" value="CAF1105983.1"/>
    <property type="molecule type" value="Genomic_DNA"/>
</dbReference>
<evidence type="ECO:0000256" key="1">
    <source>
        <dbReference type="SAM" id="Phobius"/>
    </source>
</evidence>
<feature type="domain" description="Methyltransferase FkbM" evidence="2">
    <location>
        <begin position="143"/>
        <end position="294"/>
    </location>
</feature>
<organism evidence="5 8">
    <name type="scientific">Adineta steineri</name>
    <dbReference type="NCBI Taxonomy" id="433720"/>
    <lineage>
        <taxon>Eukaryota</taxon>
        <taxon>Metazoa</taxon>
        <taxon>Spiralia</taxon>
        <taxon>Gnathifera</taxon>
        <taxon>Rotifera</taxon>
        <taxon>Eurotatoria</taxon>
        <taxon>Bdelloidea</taxon>
        <taxon>Adinetida</taxon>
        <taxon>Adinetidae</taxon>
        <taxon>Adineta</taxon>
    </lineage>
</organism>
<keyword evidence="1" id="KW-0472">Membrane</keyword>
<dbReference type="Proteomes" id="UP000663877">
    <property type="component" value="Unassembled WGS sequence"/>
</dbReference>
<protein>
    <recommendedName>
        <fullName evidence="2">Methyltransferase FkbM domain-containing protein</fullName>
    </recommendedName>
</protein>
<accession>A0A814PIS1</accession>
<evidence type="ECO:0000313" key="7">
    <source>
        <dbReference type="Proteomes" id="UP000663832"/>
    </source>
</evidence>
<dbReference type="SUPFAM" id="SSF53335">
    <property type="entry name" value="S-adenosyl-L-methionine-dependent methyltransferases"/>
    <property type="match status" value="1"/>
</dbReference>
<proteinExistence type="predicted"/>
<dbReference type="EMBL" id="CAJNOM010001160">
    <property type="protein sequence ID" value="CAF1595756.1"/>
    <property type="molecule type" value="Genomic_DNA"/>
</dbReference>
<dbReference type="EMBL" id="CAJNOM010000051">
    <property type="protein sequence ID" value="CAF0924762.1"/>
    <property type="molecule type" value="Genomic_DNA"/>
</dbReference>
<gene>
    <name evidence="4" type="ORF">BJG266_LOCUS21593</name>
    <name evidence="5" type="ORF">BJG266_LOCUS21623</name>
    <name evidence="3" type="ORF">QVE165_LOCUS10749</name>
    <name evidence="6" type="ORF">QVE165_LOCUS51866</name>
</gene>
<sequence length="359" mass="41081">MLRSRLQHVNRSIQRVLPTSSIFLGFPKVSRWVLISTFIVFVILFYKIDSYSNGELSDILRSFGHENYISLRLIRGASDTDATTLVNPPGNVVDVEDRKPAFKLVVKDTYTPNVEGTQAQDRVLQQLQLYETCQRDSSTIVVDVGSYLGEFGLYAAACGCTVYMFEMQQNIVTLIHSSVDQNYFLPSRVHVYHNAISDVPSDTTVKYTADGSSSFISDSGSNSVQAMRLDDIPWSSSSIFILHVDVEGYELNVLRSATKLFAENRIRHLMFKYHPWWADRTSQSTLLPFIRNELKARYIYALHRTENIIYGPLRPIDIANYYDQHFKSQYQTDIYAVFDKKAPRSAIKSKPYNSYKPPD</sequence>
<evidence type="ECO:0000313" key="8">
    <source>
        <dbReference type="Proteomes" id="UP000663877"/>
    </source>
</evidence>
<keyword evidence="1" id="KW-0812">Transmembrane</keyword>
<evidence type="ECO:0000313" key="3">
    <source>
        <dbReference type="EMBL" id="CAF0924762.1"/>
    </source>
</evidence>
<dbReference type="InterPro" id="IPR006342">
    <property type="entry name" value="FkbM_mtfrase"/>
</dbReference>
<feature type="transmembrane region" description="Helical" evidence="1">
    <location>
        <begin position="21"/>
        <end position="46"/>
    </location>
</feature>
<dbReference type="EMBL" id="CAJNOI010000130">
    <property type="protein sequence ID" value="CAF1105432.1"/>
    <property type="molecule type" value="Genomic_DNA"/>
</dbReference>
<comment type="caution">
    <text evidence="5">The sequence shown here is derived from an EMBL/GenBank/DDBJ whole genome shotgun (WGS) entry which is preliminary data.</text>
</comment>
<dbReference type="Gene3D" id="3.40.50.150">
    <property type="entry name" value="Vaccinia Virus protein VP39"/>
    <property type="match status" value="1"/>
</dbReference>
<dbReference type="InterPro" id="IPR052514">
    <property type="entry name" value="SAM-dependent_MTase"/>
</dbReference>
<dbReference type="Pfam" id="PF05050">
    <property type="entry name" value="Methyltransf_21"/>
    <property type="match status" value="1"/>
</dbReference>
<dbReference type="PANTHER" id="PTHR34203">
    <property type="entry name" value="METHYLTRANSFERASE, FKBM FAMILY PROTEIN"/>
    <property type="match status" value="1"/>
</dbReference>
<evidence type="ECO:0000313" key="6">
    <source>
        <dbReference type="EMBL" id="CAF1595756.1"/>
    </source>
</evidence>
<evidence type="ECO:0000259" key="2">
    <source>
        <dbReference type="Pfam" id="PF05050"/>
    </source>
</evidence>
<evidence type="ECO:0000313" key="4">
    <source>
        <dbReference type="EMBL" id="CAF1105432.1"/>
    </source>
</evidence>